<reference evidence="2 3" key="1">
    <citation type="submission" date="2019-12" db="EMBL/GenBank/DDBJ databases">
        <authorList>
            <person name="Alioto T."/>
            <person name="Alioto T."/>
            <person name="Gomez Garrido J."/>
        </authorList>
    </citation>
    <scope>NUCLEOTIDE SEQUENCE [LARGE SCALE GENOMIC DNA]</scope>
</reference>
<dbReference type="Pfam" id="PF23209">
    <property type="entry name" value="IDM1_C"/>
    <property type="match status" value="1"/>
</dbReference>
<evidence type="ECO:0000313" key="3">
    <source>
        <dbReference type="Proteomes" id="UP000594638"/>
    </source>
</evidence>
<dbReference type="EMBL" id="CACTIH010001807">
    <property type="protein sequence ID" value="CAA2963135.1"/>
    <property type="molecule type" value="Genomic_DNA"/>
</dbReference>
<accession>A0A8S0Q9H2</accession>
<evidence type="ECO:0000313" key="2">
    <source>
        <dbReference type="EMBL" id="CAA2963135.1"/>
    </source>
</evidence>
<dbReference type="Gramene" id="OE9A027688T1">
    <property type="protein sequence ID" value="OE9A027688C1"/>
    <property type="gene ID" value="OE9A027688"/>
</dbReference>
<dbReference type="InterPro" id="IPR042163">
    <property type="entry name" value="PHF12"/>
</dbReference>
<dbReference type="Proteomes" id="UP000594638">
    <property type="component" value="Unassembled WGS sequence"/>
</dbReference>
<dbReference type="GO" id="GO:0006357">
    <property type="term" value="P:regulation of transcription by RNA polymerase II"/>
    <property type="evidence" value="ECO:0007669"/>
    <property type="project" value="TreeGrafter"/>
</dbReference>
<evidence type="ECO:0000259" key="1">
    <source>
        <dbReference type="Pfam" id="PF23209"/>
    </source>
</evidence>
<proteinExistence type="predicted"/>
<keyword evidence="3" id="KW-1185">Reference proteome</keyword>
<dbReference type="AlphaFoldDB" id="A0A8S0Q9H2"/>
<protein>
    <recommendedName>
        <fullName evidence="1">Increased DNA methylation 1 C-terminal domain-containing protein</fullName>
    </recommendedName>
</protein>
<feature type="domain" description="Increased DNA methylation 1 C-terminal" evidence="1">
    <location>
        <begin position="1"/>
        <end position="83"/>
    </location>
</feature>
<dbReference type="OrthoDB" id="1281257at2759"/>
<sequence length="215" mass="24173">MPFIGTHLRHRHQGMCSRLLKAIETLLRFSALLVLRNWSAIYELNETSKYVFHFVPLEESKSKRREIRLMTTVAFPGINMLMKPLLKKTLQEGPTEDISGQVQNRDEVTSKVDSGVDLINGFSAMELTDVGTEHQRMQEDPHKDIDIQAASEVEIHNLDEVAAMVDSSADLTNGFLAIESTEVGTEHQTMQEDPNKDIEFAAAYESGVDVTNVLE</sequence>
<dbReference type="GO" id="GO:0005634">
    <property type="term" value="C:nucleus"/>
    <property type="evidence" value="ECO:0007669"/>
    <property type="project" value="TreeGrafter"/>
</dbReference>
<dbReference type="PANTHER" id="PTHR46309:SF1">
    <property type="entry name" value="PHD FINGER PROTEIN 12"/>
    <property type="match status" value="1"/>
</dbReference>
<dbReference type="GO" id="GO:0003714">
    <property type="term" value="F:transcription corepressor activity"/>
    <property type="evidence" value="ECO:0007669"/>
    <property type="project" value="InterPro"/>
</dbReference>
<name>A0A8S0Q9H2_OLEEU</name>
<dbReference type="InterPro" id="IPR056511">
    <property type="entry name" value="IDM1_C"/>
</dbReference>
<comment type="caution">
    <text evidence="2">The sequence shown here is derived from an EMBL/GenBank/DDBJ whole genome shotgun (WGS) entry which is preliminary data.</text>
</comment>
<gene>
    <name evidence="2" type="ORF">OLEA9_A027688</name>
</gene>
<dbReference type="PANTHER" id="PTHR46309">
    <property type="entry name" value="PHD FINGER PROTEIN 12"/>
    <property type="match status" value="1"/>
</dbReference>
<organism evidence="2 3">
    <name type="scientific">Olea europaea subsp. europaea</name>
    <dbReference type="NCBI Taxonomy" id="158383"/>
    <lineage>
        <taxon>Eukaryota</taxon>
        <taxon>Viridiplantae</taxon>
        <taxon>Streptophyta</taxon>
        <taxon>Embryophyta</taxon>
        <taxon>Tracheophyta</taxon>
        <taxon>Spermatophyta</taxon>
        <taxon>Magnoliopsida</taxon>
        <taxon>eudicotyledons</taxon>
        <taxon>Gunneridae</taxon>
        <taxon>Pentapetalae</taxon>
        <taxon>asterids</taxon>
        <taxon>lamiids</taxon>
        <taxon>Lamiales</taxon>
        <taxon>Oleaceae</taxon>
        <taxon>Oleeae</taxon>
        <taxon>Olea</taxon>
    </lineage>
</organism>